<sequence>MRVLPDVLIRLNIAYLTTEAGLREGGDPSPYLDVLRRLGVEFETALSAYNGSVERAVRANPALQDTLGKSAQVFTDSLTPVIADINQAVESRSLKGINIDNIENGASLKGSAALNTGTQALAGILQGRIDESRRQLLLTLALVAAALVVAFTLLIRLSRSIVKPLSSLTRASRAMSQGDLNVQVPVQTRDELGFMAHTFNNAAAQLRVNEQKNVTEREEAQRLQGNIGSFLDVTMDIASGDLTRRGVVSEDVLGNVVDSINVMVDELGAVLGEVQKASASVTDASREMLGTTDQIVRGADTTTAETRRVAEQVRAVTDGFREMAEAAQQSAESARQALAASQQGREAVLGTLDGMQNIRREVQGVSRRIKTLGERSLEIQEIVDTISRLSSQTNLLALNASIEAAGAGAAGSRFAIVADEVRKLADSSAQATARIASLIRTVQLEITEVVTSVEDGTREVEQGYRVAATAGERIEELGQLAAQAAQFAERINNATNEQVRGVEQVNAAVQQIGQVAEQSHESVEQGRAAAQRLQHLAQNLLQSLSRFKLPS</sequence>
<comment type="caution">
    <text evidence="7">The sequence shown here is derived from an EMBL/GenBank/DDBJ whole genome shotgun (WGS) entry which is preliminary data.</text>
</comment>
<dbReference type="SUPFAM" id="SSF58104">
    <property type="entry name" value="Methyl-accepting chemotaxis protein (MCP) signaling domain"/>
    <property type="match status" value="1"/>
</dbReference>
<dbReference type="PROSITE" id="PS50885">
    <property type="entry name" value="HAMP"/>
    <property type="match status" value="2"/>
</dbReference>
<dbReference type="SMART" id="SM00283">
    <property type="entry name" value="MA"/>
    <property type="match status" value="1"/>
</dbReference>
<evidence type="ECO:0008006" key="9">
    <source>
        <dbReference type="Google" id="ProtNLM"/>
    </source>
</evidence>
<dbReference type="InterPro" id="IPR004090">
    <property type="entry name" value="Chemotax_Me-accpt_rcpt"/>
</dbReference>
<keyword evidence="1 3" id="KW-0807">Transducer</keyword>
<reference evidence="7 8" key="1">
    <citation type="submission" date="2017-05" db="EMBL/GenBank/DDBJ databases">
        <title>De novo genome assembly of Deniococcus indicus strain DR1.</title>
        <authorList>
            <person name="Chauhan D."/>
            <person name="Yennamalli R.M."/>
            <person name="Priyadarshini R."/>
        </authorList>
    </citation>
    <scope>NUCLEOTIDE SEQUENCE [LARGE SCALE GENOMIC DNA]</scope>
    <source>
        <strain evidence="7 8">DR1</strain>
    </source>
</reference>
<name>A0A2D0A886_9DEIO</name>
<feature type="domain" description="HAMP" evidence="6">
    <location>
        <begin position="221"/>
        <end position="272"/>
    </location>
</feature>
<evidence type="ECO:0000313" key="8">
    <source>
        <dbReference type="Proteomes" id="UP000197208"/>
    </source>
</evidence>
<dbReference type="Proteomes" id="UP000197208">
    <property type="component" value="Unassembled WGS sequence"/>
</dbReference>
<dbReference type="SMART" id="SM00304">
    <property type="entry name" value="HAMP"/>
    <property type="match status" value="3"/>
</dbReference>
<evidence type="ECO:0000256" key="2">
    <source>
        <dbReference type="ARBA" id="ARBA00029447"/>
    </source>
</evidence>
<dbReference type="PROSITE" id="PS50111">
    <property type="entry name" value="CHEMOTAXIS_TRANSDUC_2"/>
    <property type="match status" value="1"/>
</dbReference>
<feature type="domain" description="HAMP" evidence="6">
    <location>
        <begin position="159"/>
        <end position="211"/>
    </location>
</feature>
<dbReference type="Pfam" id="PF00672">
    <property type="entry name" value="HAMP"/>
    <property type="match status" value="1"/>
</dbReference>
<dbReference type="PANTHER" id="PTHR32089">
    <property type="entry name" value="METHYL-ACCEPTING CHEMOTAXIS PROTEIN MCPB"/>
    <property type="match status" value="1"/>
</dbReference>
<evidence type="ECO:0000259" key="6">
    <source>
        <dbReference type="PROSITE" id="PS50885"/>
    </source>
</evidence>
<dbReference type="GO" id="GO:0007165">
    <property type="term" value="P:signal transduction"/>
    <property type="evidence" value="ECO:0007669"/>
    <property type="project" value="UniProtKB-KW"/>
</dbReference>
<dbReference type="SUPFAM" id="SSF158472">
    <property type="entry name" value="HAMP domain-like"/>
    <property type="match status" value="1"/>
</dbReference>
<dbReference type="Gene3D" id="1.10.287.950">
    <property type="entry name" value="Methyl-accepting chemotaxis protein"/>
    <property type="match status" value="1"/>
</dbReference>
<evidence type="ECO:0000259" key="5">
    <source>
        <dbReference type="PROSITE" id="PS50111"/>
    </source>
</evidence>
<keyword evidence="4" id="KW-0472">Membrane</keyword>
<feature type="transmembrane region" description="Helical" evidence="4">
    <location>
        <begin position="136"/>
        <end position="157"/>
    </location>
</feature>
<accession>A0A2D0A886</accession>
<dbReference type="CDD" id="cd06225">
    <property type="entry name" value="HAMP"/>
    <property type="match status" value="1"/>
</dbReference>
<evidence type="ECO:0000256" key="4">
    <source>
        <dbReference type="SAM" id="Phobius"/>
    </source>
</evidence>
<dbReference type="GO" id="GO:0004888">
    <property type="term" value="F:transmembrane signaling receptor activity"/>
    <property type="evidence" value="ECO:0007669"/>
    <property type="project" value="InterPro"/>
</dbReference>
<evidence type="ECO:0000313" key="7">
    <source>
        <dbReference type="EMBL" id="OWL96640.1"/>
    </source>
</evidence>
<keyword evidence="4" id="KW-0812">Transmembrane</keyword>
<dbReference type="Gene3D" id="6.10.340.10">
    <property type="match status" value="1"/>
</dbReference>
<dbReference type="EMBL" id="NHMK01000011">
    <property type="protein sequence ID" value="OWL96640.1"/>
    <property type="molecule type" value="Genomic_DNA"/>
</dbReference>
<dbReference type="InterPro" id="IPR004089">
    <property type="entry name" value="MCPsignal_dom"/>
</dbReference>
<proteinExistence type="inferred from homology"/>
<comment type="similarity">
    <text evidence="2">Belongs to the methyl-accepting chemotaxis (MCP) protein family.</text>
</comment>
<feature type="domain" description="Methyl-accepting transducer" evidence="5">
    <location>
        <begin position="277"/>
        <end position="513"/>
    </location>
</feature>
<dbReference type="InterPro" id="IPR003660">
    <property type="entry name" value="HAMP_dom"/>
</dbReference>
<dbReference type="OrthoDB" id="369835at2"/>
<dbReference type="Pfam" id="PF00015">
    <property type="entry name" value="MCPsignal"/>
    <property type="match status" value="1"/>
</dbReference>
<gene>
    <name evidence="7" type="ORF">CBQ26_08435</name>
</gene>
<dbReference type="GO" id="GO:0006935">
    <property type="term" value="P:chemotaxis"/>
    <property type="evidence" value="ECO:0007669"/>
    <property type="project" value="InterPro"/>
</dbReference>
<dbReference type="AlphaFoldDB" id="A0A2D0A886"/>
<protein>
    <recommendedName>
        <fullName evidence="9">Methyl-accepting chemotaxis protein</fullName>
    </recommendedName>
</protein>
<dbReference type="GO" id="GO:0016020">
    <property type="term" value="C:membrane"/>
    <property type="evidence" value="ECO:0007669"/>
    <property type="project" value="InterPro"/>
</dbReference>
<dbReference type="PANTHER" id="PTHR32089:SF114">
    <property type="entry name" value="METHYL-ACCEPTING CHEMOTAXIS PROTEIN MCPB"/>
    <property type="match status" value="1"/>
</dbReference>
<keyword evidence="4" id="KW-1133">Transmembrane helix</keyword>
<dbReference type="PRINTS" id="PR00260">
    <property type="entry name" value="CHEMTRNSDUCR"/>
</dbReference>
<evidence type="ECO:0000256" key="1">
    <source>
        <dbReference type="ARBA" id="ARBA00023224"/>
    </source>
</evidence>
<organism evidence="7 8">
    <name type="scientific">Deinococcus indicus</name>
    <dbReference type="NCBI Taxonomy" id="223556"/>
    <lineage>
        <taxon>Bacteria</taxon>
        <taxon>Thermotogati</taxon>
        <taxon>Deinococcota</taxon>
        <taxon>Deinococci</taxon>
        <taxon>Deinococcales</taxon>
        <taxon>Deinococcaceae</taxon>
        <taxon>Deinococcus</taxon>
    </lineage>
</organism>
<keyword evidence="8" id="KW-1185">Reference proteome</keyword>
<evidence type="ECO:0000256" key="3">
    <source>
        <dbReference type="PROSITE-ProRule" id="PRU00284"/>
    </source>
</evidence>